<dbReference type="PANTHER" id="PTHR46390:SF1">
    <property type="entry name" value="MANNOSE-1-PHOSPHATE GUANYLYLTRANSFERASE"/>
    <property type="match status" value="1"/>
</dbReference>
<evidence type="ECO:0000313" key="3">
    <source>
        <dbReference type="Proteomes" id="UP000016568"/>
    </source>
</evidence>
<comment type="caution">
    <text evidence="2">The sequence shown here is derived from an EMBL/GenBank/DDBJ whole genome shotgun (WGS) entry which is preliminary data.</text>
</comment>
<dbReference type="Proteomes" id="UP000016568">
    <property type="component" value="Unassembled WGS sequence"/>
</dbReference>
<dbReference type="InterPro" id="IPR005835">
    <property type="entry name" value="NTP_transferase_dom"/>
</dbReference>
<dbReference type="InterPro" id="IPR029044">
    <property type="entry name" value="Nucleotide-diphossugar_trans"/>
</dbReference>
<dbReference type="SUPFAM" id="SSF159283">
    <property type="entry name" value="Guanosine diphospho-D-mannose pyrophosphorylase/mannose-6-phosphate isomerase linker domain"/>
    <property type="match status" value="1"/>
</dbReference>
<dbReference type="Pfam" id="PF00483">
    <property type="entry name" value="NTP_transferase"/>
    <property type="match status" value="1"/>
</dbReference>
<dbReference type="EMBL" id="BASZ01000012">
    <property type="protein sequence ID" value="GAD50760.1"/>
    <property type="molecule type" value="Genomic_DNA"/>
</dbReference>
<dbReference type="CDD" id="cd02509">
    <property type="entry name" value="GDP-M1P_Guanylyltransferase"/>
    <property type="match status" value="1"/>
</dbReference>
<keyword evidence="2" id="KW-0808">Transferase</keyword>
<dbReference type="eggNOG" id="COG0836">
    <property type="taxonomic scope" value="Bacteria"/>
</dbReference>
<proteinExistence type="predicted"/>
<protein>
    <submittedName>
        <fullName evidence="2">Putative mannose-6-phosphate isomerase/mannose-1-phosphate guanylyl transferase</fullName>
    </submittedName>
</protein>
<dbReference type="KEGG" id="ntd:EGO55_11090"/>
<dbReference type="OrthoDB" id="9806359at2"/>
<dbReference type="AlphaFoldDB" id="U2YPB6"/>
<dbReference type="GO" id="GO:0009298">
    <property type="term" value="P:GDP-mannose biosynthetic process"/>
    <property type="evidence" value="ECO:0007669"/>
    <property type="project" value="TreeGrafter"/>
</dbReference>
<dbReference type="GO" id="GO:0016853">
    <property type="term" value="F:isomerase activity"/>
    <property type="evidence" value="ECO:0007669"/>
    <property type="project" value="UniProtKB-KW"/>
</dbReference>
<dbReference type="InterPro" id="IPR049577">
    <property type="entry name" value="GMPP_N"/>
</dbReference>
<name>U2YPB6_9SPHN</name>
<evidence type="ECO:0000259" key="1">
    <source>
        <dbReference type="Pfam" id="PF00483"/>
    </source>
</evidence>
<dbReference type="RefSeq" id="WP_021691578.1">
    <property type="nucleotide sequence ID" value="NZ_BASZ01000012.1"/>
</dbReference>
<dbReference type="InterPro" id="IPR051161">
    <property type="entry name" value="Mannose-6P_isomerase_type2"/>
</dbReference>
<dbReference type="GO" id="GO:0004475">
    <property type="term" value="F:mannose-1-phosphate guanylyltransferase (GTP) activity"/>
    <property type="evidence" value="ECO:0007669"/>
    <property type="project" value="InterPro"/>
</dbReference>
<keyword evidence="2" id="KW-0413">Isomerase</keyword>
<evidence type="ECO:0000313" key="2">
    <source>
        <dbReference type="EMBL" id="GAD50760.1"/>
    </source>
</evidence>
<dbReference type="Gene3D" id="3.90.550.10">
    <property type="entry name" value="Spore Coat Polysaccharide Biosynthesis Protein SpsA, Chain A"/>
    <property type="match status" value="1"/>
</dbReference>
<keyword evidence="3" id="KW-1185">Reference proteome</keyword>
<organism evidence="2 3">
    <name type="scientific">Caenibius tardaugens NBRC 16725</name>
    <dbReference type="NCBI Taxonomy" id="1219035"/>
    <lineage>
        <taxon>Bacteria</taxon>
        <taxon>Pseudomonadati</taxon>
        <taxon>Pseudomonadota</taxon>
        <taxon>Alphaproteobacteria</taxon>
        <taxon>Sphingomonadales</taxon>
        <taxon>Erythrobacteraceae</taxon>
        <taxon>Caenibius</taxon>
    </lineage>
</organism>
<reference evidence="2 3" key="1">
    <citation type="submission" date="2013-09" db="EMBL/GenBank/DDBJ databases">
        <title>Whole genome shotgun sequence of Novosphingobium tardaugens NBRC 16725.</title>
        <authorList>
            <person name="Isaki S."/>
            <person name="Hosoyama A."/>
            <person name="Tsuchikane K."/>
            <person name="Katsumata H."/>
            <person name="Ando Y."/>
            <person name="Yamazaki S."/>
            <person name="Fujita N."/>
        </authorList>
    </citation>
    <scope>NUCLEOTIDE SEQUENCE [LARGE SCALE GENOMIC DNA]</scope>
    <source>
        <strain evidence="2 3">NBRC 16725</strain>
    </source>
</reference>
<sequence length="345" mass="36622">MMGIVPVVLCGGGGTRLWPRSRLSRPKPFLPLLDDNSTPFAATLARCADDTLFAPPLIVAGAAHLHHVEAETSQISGAQVIVEPAMRNTAAAIALAAHRLDRDAVMLVCPSDHFIADTDAFRRAARDAATLASEGWLVAFGIAPGEPETGYGYIRQGEPLGAGYRIDRFVEKPDKARAEAFLAEGTYYWNGGLFAFTAGTYLDELAMHRPALAAAVGEAVAQGQADGAHFHADPDAFARIESESIDYAVMENTTRAAMVRVDMGWSDIGNWKSLQAARRHDADGNTVRGTAELIGCRNVMVDSDGPRVSVIGLENVVIVIDGDDILVTSAEGAQRVGTLQGATPA</sequence>
<gene>
    <name evidence="2" type="ORF">NT2_12_00240</name>
</gene>
<dbReference type="SUPFAM" id="SSF53448">
    <property type="entry name" value="Nucleotide-diphospho-sugar transferases"/>
    <property type="match status" value="1"/>
</dbReference>
<accession>U2YPB6</accession>
<dbReference type="PANTHER" id="PTHR46390">
    <property type="entry name" value="MANNOSE-1-PHOSPHATE GUANYLYLTRANSFERASE"/>
    <property type="match status" value="1"/>
</dbReference>
<feature type="domain" description="Nucleotidyl transferase" evidence="1">
    <location>
        <begin position="6"/>
        <end position="282"/>
    </location>
</feature>